<dbReference type="PROSITE" id="PS51257">
    <property type="entry name" value="PROKAR_LIPOPROTEIN"/>
    <property type="match status" value="1"/>
</dbReference>
<dbReference type="InterPro" id="IPR002491">
    <property type="entry name" value="ABC_transptr_periplasmic_BD"/>
</dbReference>
<dbReference type="InterPro" id="IPR051313">
    <property type="entry name" value="Bact_iron-sidero_bind"/>
</dbReference>
<keyword evidence="9" id="KW-1185">Reference proteome</keyword>
<dbReference type="Gene3D" id="3.40.50.1980">
    <property type="entry name" value="Nitrogenase molybdenum iron protein domain"/>
    <property type="match status" value="2"/>
</dbReference>
<gene>
    <name evidence="8" type="primary">fhuD</name>
    <name evidence="8" type="ORF">JEODO184_00190</name>
</gene>
<evidence type="ECO:0000256" key="6">
    <source>
        <dbReference type="SAM" id="SignalP"/>
    </source>
</evidence>
<evidence type="ECO:0000313" key="9">
    <source>
        <dbReference type="Proteomes" id="UP000589351"/>
    </source>
</evidence>
<evidence type="ECO:0000256" key="3">
    <source>
        <dbReference type="ARBA" id="ARBA00022448"/>
    </source>
</evidence>
<feature type="region of interest" description="Disordered" evidence="5">
    <location>
        <begin position="24"/>
        <end position="43"/>
    </location>
</feature>
<dbReference type="PANTHER" id="PTHR30532">
    <property type="entry name" value="IRON III DICITRATE-BINDING PERIPLASMIC PROTEIN"/>
    <property type="match status" value="1"/>
</dbReference>
<name>A0A6V7R2J6_9STAP</name>
<comment type="caution">
    <text evidence="8">The sequence shown here is derived from an EMBL/GenBank/DDBJ whole genome shotgun (WGS) entry which is preliminary data.</text>
</comment>
<keyword evidence="4 6" id="KW-0732">Signal</keyword>
<organism evidence="8 9">
    <name type="scientific">Jeotgalicoccus meleagridis</name>
    <dbReference type="NCBI Taxonomy" id="2759181"/>
    <lineage>
        <taxon>Bacteria</taxon>
        <taxon>Bacillati</taxon>
        <taxon>Bacillota</taxon>
        <taxon>Bacilli</taxon>
        <taxon>Bacillales</taxon>
        <taxon>Staphylococcaceae</taxon>
        <taxon>Jeotgalicoccus</taxon>
    </lineage>
</organism>
<comment type="subcellular location">
    <subcellularLocation>
        <location evidence="1">Cell envelope</location>
    </subcellularLocation>
</comment>
<dbReference type="GO" id="GO:1901678">
    <property type="term" value="P:iron coordination entity transport"/>
    <property type="evidence" value="ECO:0007669"/>
    <property type="project" value="UniProtKB-ARBA"/>
</dbReference>
<dbReference type="RefSeq" id="WP_185124756.1">
    <property type="nucleotide sequence ID" value="NZ_CAJEWD010000003.1"/>
</dbReference>
<evidence type="ECO:0000256" key="5">
    <source>
        <dbReference type="SAM" id="MobiDB-lite"/>
    </source>
</evidence>
<comment type="similarity">
    <text evidence="2">Belongs to the bacterial solute-binding protein 8 family.</text>
</comment>
<reference evidence="8 9" key="1">
    <citation type="submission" date="2020-07" db="EMBL/GenBank/DDBJ databases">
        <authorList>
            <person name="Criscuolo A."/>
        </authorList>
    </citation>
    <scope>NUCLEOTIDE SEQUENCE [LARGE SCALE GENOMIC DNA]</scope>
    <source>
        <strain evidence="8">CIP111649</strain>
    </source>
</reference>
<feature type="signal peptide" evidence="6">
    <location>
        <begin position="1"/>
        <end position="24"/>
    </location>
</feature>
<feature type="domain" description="Fe/B12 periplasmic-binding" evidence="7">
    <location>
        <begin position="53"/>
        <end position="301"/>
    </location>
</feature>
<dbReference type="AlphaFoldDB" id="A0A6V7R2J6"/>
<evidence type="ECO:0000259" key="7">
    <source>
        <dbReference type="PROSITE" id="PS50983"/>
    </source>
</evidence>
<sequence length="301" mass="33887">MKTKFTILLSFILLFLTACNSNEATPDDKNESAETVTYESENGPIEIPKHPKRIVALSYAPNIHSLGVDMVGVDKWSKENPLFSEALADVETVSEEDIESVLALEPDLIIAGTHMKNLEELEKIAPTVAFTWGKLDYLEQQIEIGKIVGKEDEAKEWAADFEKKAAKVGEQVKEKHGEDLSVTMYETNGKNFYLFGEAWGRGTEIIYQAMNLTMPENVQKEVSEQGYAEISQEVIPDYAGDFMILSRYEDTDLSFMKDDVWKSIPAVQNKQVIEIDTAASSYSDPTTLDYLLDIFQEELTK</sequence>
<dbReference type="PROSITE" id="PS50983">
    <property type="entry name" value="FE_B12_PBP"/>
    <property type="match status" value="1"/>
</dbReference>
<protein>
    <submittedName>
        <fullName evidence="8">Iron(3+)-hydroxamate-binding protein FhuD</fullName>
    </submittedName>
</protein>
<dbReference type="CDD" id="cd01138">
    <property type="entry name" value="FeuA"/>
    <property type="match status" value="1"/>
</dbReference>
<dbReference type="PANTHER" id="PTHR30532:SF26">
    <property type="entry name" value="IRON(3+)-HYDROXAMATE-BINDING PROTEIN FHUD"/>
    <property type="match status" value="1"/>
</dbReference>
<keyword evidence="3" id="KW-0813">Transport</keyword>
<proteinExistence type="inferred from homology"/>
<dbReference type="SUPFAM" id="SSF53807">
    <property type="entry name" value="Helical backbone' metal receptor"/>
    <property type="match status" value="1"/>
</dbReference>
<dbReference type="Proteomes" id="UP000589351">
    <property type="component" value="Unassembled WGS sequence"/>
</dbReference>
<dbReference type="GO" id="GO:0030288">
    <property type="term" value="C:outer membrane-bounded periplasmic space"/>
    <property type="evidence" value="ECO:0007669"/>
    <property type="project" value="TreeGrafter"/>
</dbReference>
<dbReference type="EMBL" id="CAJEWD010000003">
    <property type="protein sequence ID" value="CAD2071284.1"/>
    <property type="molecule type" value="Genomic_DNA"/>
</dbReference>
<feature type="chain" id="PRO_5038863173" evidence="6">
    <location>
        <begin position="25"/>
        <end position="301"/>
    </location>
</feature>
<evidence type="ECO:0000313" key="8">
    <source>
        <dbReference type="EMBL" id="CAD2071284.1"/>
    </source>
</evidence>
<evidence type="ECO:0000256" key="2">
    <source>
        <dbReference type="ARBA" id="ARBA00008814"/>
    </source>
</evidence>
<evidence type="ECO:0000256" key="4">
    <source>
        <dbReference type="ARBA" id="ARBA00022729"/>
    </source>
</evidence>
<accession>A0A6V7R2J6</accession>
<evidence type="ECO:0000256" key="1">
    <source>
        <dbReference type="ARBA" id="ARBA00004196"/>
    </source>
</evidence>
<dbReference type="Pfam" id="PF01497">
    <property type="entry name" value="Peripla_BP_2"/>
    <property type="match status" value="1"/>
</dbReference>